<dbReference type="GO" id="GO:0003712">
    <property type="term" value="F:transcription coregulator activity"/>
    <property type="evidence" value="ECO:0007669"/>
    <property type="project" value="InterPro"/>
</dbReference>
<evidence type="ECO:0000256" key="6">
    <source>
        <dbReference type="ARBA" id="ARBA00023242"/>
    </source>
</evidence>
<dbReference type="SUPFAM" id="SSF140718">
    <property type="entry name" value="Mediator hinge subcomplex-like"/>
    <property type="match status" value="1"/>
</dbReference>
<comment type="subcellular location">
    <subcellularLocation>
        <location evidence="1 7">Nucleus</location>
    </subcellularLocation>
</comment>
<evidence type="ECO:0000256" key="2">
    <source>
        <dbReference type="ARBA" id="ARBA00009994"/>
    </source>
</evidence>
<name>A0A1Y2EPT4_9FUNG</name>
<comment type="similarity">
    <text evidence="2 7">Belongs to the Mediator complex subunit 7 family.</text>
</comment>
<keyword evidence="4 7" id="KW-0805">Transcription regulation</keyword>
<dbReference type="GO" id="GO:0006357">
    <property type="term" value="P:regulation of transcription by RNA polymerase II"/>
    <property type="evidence" value="ECO:0007669"/>
    <property type="project" value="InterPro"/>
</dbReference>
<sequence>MHHILNGCRIYQARDTIKLMIEQQINRRMKSITEINQCKEKVENICSNITKETIIETLNKSIKELEIDKEMLYQMSKDISEINASESANNDYKDLIKYYGNIKETIKTPSPPNPKSTASLENIPKKIINESFDPETTFLTEVENMLFTG</sequence>
<dbReference type="GO" id="GO:0016592">
    <property type="term" value="C:mediator complex"/>
    <property type="evidence" value="ECO:0007669"/>
    <property type="project" value="InterPro"/>
</dbReference>
<evidence type="ECO:0000256" key="1">
    <source>
        <dbReference type="ARBA" id="ARBA00004123"/>
    </source>
</evidence>
<keyword evidence="7" id="KW-0010">Activator</keyword>
<proteinExistence type="inferred from homology"/>
<comment type="subunit">
    <text evidence="7">Component of the Mediator complex.</text>
</comment>
<evidence type="ECO:0000256" key="7">
    <source>
        <dbReference type="RuleBase" id="RU364060"/>
    </source>
</evidence>
<evidence type="ECO:0000256" key="5">
    <source>
        <dbReference type="ARBA" id="ARBA00023163"/>
    </source>
</evidence>
<keyword evidence="5 7" id="KW-0804">Transcription</keyword>
<keyword evidence="6 7" id="KW-0539">Nucleus</keyword>
<dbReference type="InterPro" id="IPR009244">
    <property type="entry name" value="Mediatior_Med7"/>
</dbReference>
<dbReference type="InterPro" id="IPR044888">
    <property type="entry name" value="Mediatior_Med7_sf"/>
</dbReference>
<gene>
    <name evidence="8" type="ORF">LY90DRAFT_503078</name>
</gene>
<reference evidence="8 9" key="1">
    <citation type="submission" date="2016-08" db="EMBL/GenBank/DDBJ databases">
        <title>A Parts List for Fungal Cellulosomes Revealed by Comparative Genomics.</title>
        <authorList>
            <consortium name="DOE Joint Genome Institute"/>
            <person name="Haitjema C.H."/>
            <person name="Gilmore S.P."/>
            <person name="Henske J.K."/>
            <person name="Solomon K.V."/>
            <person name="De Groot R."/>
            <person name="Kuo A."/>
            <person name="Mondo S.J."/>
            <person name="Salamov A.A."/>
            <person name="Labutti K."/>
            <person name="Zhao Z."/>
            <person name="Chiniquy J."/>
            <person name="Barry K."/>
            <person name="Brewer H.M."/>
            <person name="Purvine S.O."/>
            <person name="Wright A.T."/>
            <person name="Boxma B."/>
            <person name="Van Alen T."/>
            <person name="Hackstein J.H."/>
            <person name="Baker S.E."/>
            <person name="Grigoriev I.V."/>
            <person name="O'Malley M.A."/>
        </authorList>
    </citation>
    <scope>NUCLEOTIDE SEQUENCE [LARGE SCALE GENOMIC DNA]</scope>
    <source>
        <strain evidence="8 9">G1</strain>
    </source>
</reference>
<dbReference type="InterPro" id="IPR037212">
    <property type="entry name" value="Med7/Med21-like"/>
</dbReference>
<evidence type="ECO:0000313" key="9">
    <source>
        <dbReference type="Proteomes" id="UP000193920"/>
    </source>
</evidence>
<dbReference type="Gene3D" id="6.10.140.200">
    <property type="match status" value="1"/>
</dbReference>
<dbReference type="OrthoDB" id="10253553at2759"/>
<dbReference type="STRING" id="1754190.A0A1Y2EPT4"/>
<accession>A0A1Y2EPT4</accession>
<dbReference type="AlphaFoldDB" id="A0A1Y2EPT4"/>
<comment type="function">
    <text evidence="7">Component of the Mediator complex, a coactivator involved in the regulated transcription of nearly all RNA polymerase II-dependent genes. Mediator functions as a bridge to convey information from gene-specific regulatory proteins to the basal RNA polymerase II transcription machinery.</text>
</comment>
<keyword evidence="9" id="KW-1185">Reference proteome</keyword>
<protein>
    <recommendedName>
        <fullName evidence="3 7">Mediator of RNA polymerase II transcription subunit 7</fullName>
    </recommendedName>
</protein>
<dbReference type="Pfam" id="PF05983">
    <property type="entry name" value="Med7"/>
    <property type="match status" value="1"/>
</dbReference>
<organism evidence="8 9">
    <name type="scientific">Neocallimastix californiae</name>
    <dbReference type="NCBI Taxonomy" id="1754190"/>
    <lineage>
        <taxon>Eukaryota</taxon>
        <taxon>Fungi</taxon>
        <taxon>Fungi incertae sedis</taxon>
        <taxon>Chytridiomycota</taxon>
        <taxon>Chytridiomycota incertae sedis</taxon>
        <taxon>Neocallimastigomycetes</taxon>
        <taxon>Neocallimastigales</taxon>
        <taxon>Neocallimastigaceae</taxon>
        <taxon>Neocallimastix</taxon>
    </lineage>
</organism>
<evidence type="ECO:0000256" key="4">
    <source>
        <dbReference type="ARBA" id="ARBA00023015"/>
    </source>
</evidence>
<evidence type="ECO:0000256" key="3">
    <source>
        <dbReference type="ARBA" id="ARBA00020631"/>
    </source>
</evidence>
<comment type="caution">
    <text evidence="8">The sequence shown here is derived from an EMBL/GenBank/DDBJ whole genome shotgun (WGS) entry which is preliminary data.</text>
</comment>
<dbReference type="EMBL" id="MCOG01000033">
    <property type="protein sequence ID" value="ORY73538.1"/>
    <property type="molecule type" value="Genomic_DNA"/>
</dbReference>
<evidence type="ECO:0000313" key="8">
    <source>
        <dbReference type="EMBL" id="ORY73538.1"/>
    </source>
</evidence>
<dbReference type="Proteomes" id="UP000193920">
    <property type="component" value="Unassembled WGS sequence"/>
</dbReference>